<dbReference type="PROSITE" id="PS00409">
    <property type="entry name" value="PROKAR_NTER_METHYL"/>
    <property type="match status" value="1"/>
</dbReference>
<keyword evidence="3" id="KW-1185">Reference proteome</keyword>
<sequence>MAARHPCHLQPVRGYTLIELLVVIMIAILLMAVTLPAAKSIMENARPREASRILNAAFATAKARAASTGRPCGLEFLLTPVGDPTATPVAQQSTQLFLCEVPAMYSGDTTNARVTVNTSTWELTFQNSCATNLPSLLDSSNVFFIRINYRGPWHVGSYNTMSSKYYITAPSVYPPTSDTGGYAFQILRPPVRIGNPIELPKSTAIDMNYSGFGTGVDKSATMSAKEGIDFSLINKDGGLRIMFSPNGSVHSVAFDSTTSEMDSPNYPDFSPPGTSAPGTIHLLIGLTSKVNLPTASNMANLELSNLADNNALWVSVGRASGLVTSTENLVPTDLSTYSTDLTQAQNYLTYARTYATAREQKGGL</sequence>
<evidence type="ECO:0000256" key="1">
    <source>
        <dbReference type="SAM" id="Phobius"/>
    </source>
</evidence>
<dbReference type="AlphaFoldDB" id="A0A517YLZ4"/>
<dbReference type="EMBL" id="CP036274">
    <property type="protein sequence ID" value="QDU31248.1"/>
    <property type="molecule type" value="Genomic_DNA"/>
</dbReference>
<proteinExistence type="predicted"/>
<dbReference type="RefSeq" id="WP_145098066.1">
    <property type="nucleotide sequence ID" value="NZ_CP036274.1"/>
</dbReference>
<keyword evidence="1" id="KW-1133">Transmembrane helix</keyword>
<evidence type="ECO:0000313" key="3">
    <source>
        <dbReference type="Proteomes" id="UP000315017"/>
    </source>
</evidence>
<keyword evidence="1" id="KW-0812">Transmembrane</keyword>
<dbReference type="Proteomes" id="UP000315017">
    <property type="component" value="Chromosome"/>
</dbReference>
<reference evidence="2 3" key="1">
    <citation type="submission" date="2019-02" db="EMBL/GenBank/DDBJ databases">
        <title>Deep-cultivation of Planctomycetes and their phenomic and genomic characterization uncovers novel biology.</title>
        <authorList>
            <person name="Wiegand S."/>
            <person name="Jogler M."/>
            <person name="Boedeker C."/>
            <person name="Pinto D."/>
            <person name="Vollmers J."/>
            <person name="Rivas-Marin E."/>
            <person name="Kohn T."/>
            <person name="Peeters S.H."/>
            <person name="Heuer A."/>
            <person name="Rast P."/>
            <person name="Oberbeckmann S."/>
            <person name="Bunk B."/>
            <person name="Jeske O."/>
            <person name="Meyerdierks A."/>
            <person name="Storesund J.E."/>
            <person name="Kallscheuer N."/>
            <person name="Luecker S."/>
            <person name="Lage O.M."/>
            <person name="Pohl T."/>
            <person name="Merkel B.J."/>
            <person name="Hornburger P."/>
            <person name="Mueller R.-W."/>
            <person name="Bruemmer F."/>
            <person name="Labrenz M."/>
            <person name="Spormann A.M."/>
            <person name="Op den Camp H."/>
            <person name="Overmann J."/>
            <person name="Amann R."/>
            <person name="Jetten M.S.M."/>
            <person name="Mascher T."/>
            <person name="Medema M.H."/>
            <person name="Devos D.P."/>
            <person name="Kaster A.-K."/>
            <person name="Ovreas L."/>
            <person name="Rohde M."/>
            <person name="Galperin M.Y."/>
            <person name="Jogler C."/>
        </authorList>
    </citation>
    <scope>NUCLEOTIDE SEQUENCE [LARGE SCALE GENOMIC DNA]</scope>
    <source>
        <strain evidence="2 3">ETA_A8</strain>
    </source>
</reference>
<dbReference type="InterPro" id="IPR045584">
    <property type="entry name" value="Pilin-like"/>
</dbReference>
<gene>
    <name evidence="2" type="ORF">ETAA8_64010</name>
</gene>
<dbReference type="Gene3D" id="3.30.700.10">
    <property type="entry name" value="Glycoprotein, Type 4 Pilin"/>
    <property type="match status" value="1"/>
</dbReference>
<keyword evidence="1" id="KW-0472">Membrane</keyword>
<dbReference type="InterPro" id="IPR012902">
    <property type="entry name" value="N_methyl_site"/>
</dbReference>
<dbReference type="Pfam" id="PF07963">
    <property type="entry name" value="N_methyl"/>
    <property type="match status" value="1"/>
</dbReference>
<evidence type="ECO:0008006" key="4">
    <source>
        <dbReference type="Google" id="ProtNLM"/>
    </source>
</evidence>
<accession>A0A517YLZ4</accession>
<name>A0A517YLZ4_9BACT</name>
<evidence type="ECO:0000313" key="2">
    <source>
        <dbReference type="EMBL" id="QDU31248.1"/>
    </source>
</evidence>
<dbReference type="OrthoDB" id="249957at2"/>
<protein>
    <recommendedName>
        <fullName evidence="4">Prepilin-type N-terminal cleavage/methylation domain-containing protein</fullName>
    </recommendedName>
</protein>
<organism evidence="2 3">
    <name type="scientific">Anatilimnocola aggregata</name>
    <dbReference type="NCBI Taxonomy" id="2528021"/>
    <lineage>
        <taxon>Bacteria</taxon>
        <taxon>Pseudomonadati</taxon>
        <taxon>Planctomycetota</taxon>
        <taxon>Planctomycetia</taxon>
        <taxon>Pirellulales</taxon>
        <taxon>Pirellulaceae</taxon>
        <taxon>Anatilimnocola</taxon>
    </lineage>
</organism>
<dbReference type="SUPFAM" id="SSF54523">
    <property type="entry name" value="Pili subunits"/>
    <property type="match status" value="1"/>
</dbReference>
<dbReference type="KEGG" id="aagg:ETAA8_64010"/>
<feature type="transmembrane region" description="Helical" evidence="1">
    <location>
        <begin position="20"/>
        <end position="38"/>
    </location>
</feature>